<evidence type="ECO:0000259" key="2">
    <source>
        <dbReference type="PROSITE" id="PS51724"/>
    </source>
</evidence>
<dbReference type="Pfam" id="PF05036">
    <property type="entry name" value="SPOR"/>
    <property type="match status" value="1"/>
</dbReference>
<organism evidence="3 4">
    <name type="scientific">Sphingomonas arvum</name>
    <dbReference type="NCBI Taxonomy" id="2992113"/>
    <lineage>
        <taxon>Bacteria</taxon>
        <taxon>Pseudomonadati</taxon>
        <taxon>Pseudomonadota</taxon>
        <taxon>Alphaproteobacteria</taxon>
        <taxon>Sphingomonadales</taxon>
        <taxon>Sphingomonadaceae</taxon>
        <taxon>Sphingomonas</taxon>
    </lineage>
</organism>
<sequence length="461" mass="47211">MSKTLRATTALTAVVAASLIAGCAAPTSKFQVSGGYASKPDLRNIGLATRAQMALTAGDLTNAVGLAEKAVENSPHDAGFRTLLGNAYLASGRFASAEAAYNDALGIFQNQPAVAMKLVLAQIAQGKNGEALAMLDQLRAVANPADVGLAMALAGQPGNAIALLDEAARAPGADARTRQNLALAHALSGDWENARTIAAQDVPGDQLDARMAEWMRTASPQSVGTQVAALIGVSPAASDPGQPARLALRTGGPRMAAAVPATPVAPIQLAQVEPQPQPALPVAVQPVEPATVMNDAGFAAPSDPVAVPVSVAAAAVTVPLPAAAPPAETAGPLADIAQNLKSLRHEPVRRSGALPKLSELRRTAAIRFGRSGVVVQLGAYGSRQTLETGWAKLSQRHEVLARYTPATARFQAPIGPVYRLSLQGFASADEAKNVCQQLKGAGAACFVRNVAGDTAVRFASR</sequence>
<comment type="caution">
    <text evidence="3">The sequence shown here is derived from an EMBL/GenBank/DDBJ whole genome shotgun (WGS) entry which is preliminary data.</text>
</comment>
<feature type="domain" description="SPOR" evidence="2">
    <location>
        <begin position="367"/>
        <end position="450"/>
    </location>
</feature>
<dbReference type="InterPro" id="IPR007730">
    <property type="entry name" value="SPOR-like_dom"/>
</dbReference>
<dbReference type="EMBL" id="JAPDOB010000001">
    <property type="protein sequence ID" value="MCW3797392.1"/>
    <property type="molecule type" value="Genomic_DNA"/>
</dbReference>
<dbReference type="Proteomes" id="UP001526246">
    <property type="component" value="Unassembled WGS sequence"/>
</dbReference>
<reference evidence="3 4" key="1">
    <citation type="submission" date="2022-10" db="EMBL/GenBank/DDBJ databases">
        <title>Sphingomonas sp.</title>
        <authorList>
            <person name="Jin C."/>
        </authorList>
    </citation>
    <scope>NUCLEOTIDE SEQUENCE [LARGE SCALE GENOMIC DNA]</scope>
    <source>
        <strain evidence="3 4">BN140010</strain>
    </source>
</reference>
<dbReference type="InterPro" id="IPR011990">
    <property type="entry name" value="TPR-like_helical_dom_sf"/>
</dbReference>
<proteinExistence type="predicted"/>
<feature type="signal peptide" evidence="1">
    <location>
        <begin position="1"/>
        <end position="23"/>
    </location>
</feature>
<dbReference type="SUPFAM" id="SSF48452">
    <property type="entry name" value="TPR-like"/>
    <property type="match status" value="1"/>
</dbReference>
<dbReference type="Pfam" id="PF14559">
    <property type="entry name" value="TPR_19"/>
    <property type="match status" value="1"/>
</dbReference>
<protein>
    <submittedName>
        <fullName evidence="3">Tetratricopeptide repeat protein</fullName>
    </submittedName>
</protein>
<dbReference type="Gene3D" id="3.30.70.1070">
    <property type="entry name" value="Sporulation related repeat"/>
    <property type="match status" value="1"/>
</dbReference>
<dbReference type="RefSeq" id="WP_264881620.1">
    <property type="nucleotide sequence ID" value="NZ_JAPDOB010000001.1"/>
</dbReference>
<evidence type="ECO:0000313" key="3">
    <source>
        <dbReference type="EMBL" id="MCW3797392.1"/>
    </source>
</evidence>
<dbReference type="SUPFAM" id="SSF110997">
    <property type="entry name" value="Sporulation related repeat"/>
    <property type="match status" value="1"/>
</dbReference>
<dbReference type="InterPro" id="IPR036680">
    <property type="entry name" value="SPOR-like_sf"/>
</dbReference>
<evidence type="ECO:0000313" key="4">
    <source>
        <dbReference type="Proteomes" id="UP001526246"/>
    </source>
</evidence>
<dbReference type="PROSITE" id="PS51257">
    <property type="entry name" value="PROKAR_LIPOPROTEIN"/>
    <property type="match status" value="1"/>
</dbReference>
<gene>
    <name evidence="3" type="ORF">OMW55_06180</name>
</gene>
<dbReference type="PROSITE" id="PS51724">
    <property type="entry name" value="SPOR"/>
    <property type="match status" value="1"/>
</dbReference>
<keyword evidence="4" id="KW-1185">Reference proteome</keyword>
<evidence type="ECO:0000256" key="1">
    <source>
        <dbReference type="SAM" id="SignalP"/>
    </source>
</evidence>
<keyword evidence="1" id="KW-0732">Signal</keyword>
<accession>A0ABT3JE93</accession>
<dbReference type="Gene3D" id="1.25.40.10">
    <property type="entry name" value="Tetratricopeptide repeat domain"/>
    <property type="match status" value="1"/>
</dbReference>
<name>A0ABT3JE93_9SPHN</name>
<feature type="chain" id="PRO_5047254988" evidence="1">
    <location>
        <begin position="24"/>
        <end position="461"/>
    </location>
</feature>